<feature type="compositionally biased region" description="Basic residues" evidence="1">
    <location>
        <begin position="509"/>
        <end position="533"/>
    </location>
</feature>
<accession>A0A6J4SHB1</accession>
<feature type="compositionally biased region" description="Basic residues" evidence="1">
    <location>
        <begin position="488"/>
        <end position="500"/>
    </location>
</feature>
<evidence type="ECO:0000256" key="1">
    <source>
        <dbReference type="SAM" id="MobiDB-lite"/>
    </source>
</evidence>
<dbReference type="AlphaFoldDB" id="A0A6J4SHB1"/>
<feature type="region of interest" description="Disordered" evidence="1">
    <location>
        <begin position="439"/>
        <end position="552"/>
    </location>
</feature>
<feature type="compositionally biased region" description="Basic and acidic residues" evidence="1">
    <location>
        <begin position="443"/>
        <end position="457"/>
    </location>
</feature>
<organism evidence="2">
    <name type="scientific">uncultured Solirubrobacteraceae bacterium</name>
    <dbReference type="NCBI Taxonomy" id="1162706"/>
    <lineage>
        <taxon>Bacteria</taxon>
        <taxon>Bacillati</taxon>
        <taxon>Actinomycetota</taxon>
        <taxon>Thermoleophilia</taxon>
        <taxon>Solirubrobacterales</taxon>
        <taxon>Solirubrobacteraceae</taxon>
        <taxon>environmental samples</taxon>
    </lineage>
</organism>
<feature type="region of interest" description="Disordered" evidence="1">
    <location>
        <begin position="311"/>
        <end position="366"/>
    </location>
</feature>
<feature type="non-terminal residue" evidence="2">
    <location>
        <position position="552"/>
    </location>
</feature>
<feature type="compositionally biased region" description="Basic and acidic residues" evidence="1">
    <location>
        <begin position="140"/>
        <end position="168"/>
    </location>
</feature>
<feature type="compositionally biased region" description="Low complexity" evidence="1">
    <location>
        <begin position="543"/>
        <end position="552"/>
    </location>
</feature>
<feature type="compositionally biased region" description="Basic residues" evidence="1">
    <location>
        <begin position="199"/>
        <end position="229"/>
    </location>
</feature>
<feature type="non-terminal residue" evidence="2">
    <location>
        <position position="1"/>
    </location>
</feature>
<name>A0A6J4SHB1_9ACTN</name>
<feature type="compositionally biased region" description="Basic residues" evidence="1">
    <location>
        <begin position="115"/>
        <end position="124"/>
    </location>
</feature>
<feature type="compositionally biased region" description="Basic and acidic residues" evidence="1">
    <location>
        <begin position="468"/>
        <end position="479"/>
    </location>
</feature>
<sequence length="552" mass="59918">DSGSLLPAGPAGGGVRSARRRSSGRGRSGAQAGVPDRDLLAADGILARLGARPGGRRRRLLRHARRDVGLPARLPAAQPGAFAVRRRGAVGRLHPGLHRAARGRQAPGRLPPGGRHVRAHPRRAGHSDRRHGGAGVVRRAAADRLGVHAGARRADHRAGAGDVPDRRAAGPQRPRRRSPQRPRPLLGPGRGPGGVEPGHHRRPRRPAGPLRGRRAHLRLRDRRAGRHRGPAADVAGGVSLDRLQHADLLRVARPAHPPDPRPHAAGDDRPRVDQLQHADQRRPRLRGLRAGLRGHQLRLPHLHAAAGRVLGRGGHRPVSRALAAGRPPRRRRPAVGARHRDAPDRPAADPGHRGHPRAGRADDAPGLRAWRVRSRLDRDGHRGPVLVLALAALLGHQPAADADLLLASAPVGADRAGRRHAGPQRDRLLCAARALRHRRDRGRHGGVELRHDGRSGDRAAPPSARPRARADPERLRADAPRLGAARSGRLRGLARPRRAARPQPARPDRQRRHRRRRRHRGLRRAAARAARPRGPRDRRDAPRPAVAAPRRL</sequence>
<feature type="compositionally biased region" description="Basic residues" evidence="1">
    <location>
        <begin position="93"/>
        <end position="102"/>
    </location>
</feature>
<feature type="compositionally biased region" description="Basic and acidic residues" evidence="1">
    <location>
        <begin position="338"/>
        <end position="352"/>
    </location>
</feature>
<reference evidence="2" key="1">
    <citation type="submission" date="2020-02" db="EMBL/GenBank/DDBJ databases">
        <authorList>
            <person name="Meier V. D."/>
        </authorList>
    </citation>
    <scope>NUCLEOTIDE SEQUENCE</scope>
    <source>
        <strain evidence="2">AVDCRST_MAG38</strain>
    </source>
</reference>
<evidence type="ECO:0000313" key="2">
    <source>
        <dbReference type="EMBL" id="CAA9498947.1"/>
    </source>
</evidence>
<gene>
    <name evidence="2" type="ORF">AVDCRST_MAG38-3097</name>
</gene>
<proteinExistence type="predicted"/>
<feature type="region of interest" description="Disordered" evidence="1">
    <location>
        <begin position="93"/>
        <end position="239"/>
    </location>
</feature>
<feature type="region of interest" description="Disordered" evidence="1">
    <location>
        <begin position="252"/>
        <end position="285"/>
    </location>
</feature>
<protein>
    <submittedName>
        <fullName evidence="2">Proposed peptidoglycan lipid II flippase MurJ</fullName>
    </submittedName>
</protein>
<feature type="region of interest" description="Disordered" evidence="1">
    <location>
        <begin position="1"/>
        <end position="37"/>
    </location>
</feature>
<dbReference type="EMBL" id="CADCVJ010000250">
    <property type="protein sequence ID" value="CAA9498947.1"/>
    <property type="molecule type" value="Genomic_DNA"/>
</dbReference>
<feature type="compositionally biased region" description="Basic and acidic residues" evidence="1">
    <location>
        <begin position="252"/>
        <end position="282"/>
    </location>
</feature>